<accession>A0A3M7RK33</accession>
<evidence type="ECO:0000313" key="1">
    <source>
        <dbReference type="EMBL" id="RNA23912.1"/>
    </source>
</evidence>
<sequence>MELYVVYYSGTTLVVLLCEFSKTKLTHVMKFKFSLAIQTKIHLIKKNDRQKKVLILREFFY</sequence>
<proteinExistence type="predicted"/>
<evidence type="ECO:0000313" key="2">
    <source>
        <dbReference type="Proteomes" id="UP000276133"/>
    </source>
</evidence>
<keyword evidence="2" id="KW-1185">Reference proteome</keyword>
<organism evidence="1 2">
    <name type="scientific">Brachionus plicatilis</name>
    <name type="common">Marine rotifer</name>
    <name type="synonym">Brachionus muelleri</name>
    <dbReference type="NCBI Taxonomy" id="10195"/>
    <lineage>
        <taxon>Eukaryota</taxon>
        <taxon>Metazoa</taxon>
        <taxon>Spiralia</taxon>
        <taxon>Gnathifera</taxon>
        <taxon>Rotifera</taxon>
        <taxon>Eurotatoria</taxon>
        <taxon>Monogononta</taxon>
        <taxon>Pseudotrocha</taxon>
        <taxon>Ploima</taxon>
        <taxon>Brachionidae</taxon>
        <taxon>Brachionus</taxon>
    </lineage>
</organism>
<dbReference type="AlphaFoldDB" id="A0A3M7RK33"/>
<protein>
    <submittedName>
        <fullName evidence="1">Uncharacterized protein</fullName>
    </submittedName>
</protein>
<dbReference type="Proteomes" id="UP000276133">
    <property type="component" value="Unassembled WGS sequence"/>
</dbReference>
<comment type="caution">
    <text evidence="1">The sequence shown here is derived from an EMBL/GenBank/DDBJ whole genome shotgun (WGS) entry which is preliminary data.</text>
</comment>
<name>A0A3M7RK33_BRAPC</name>
<reference evidence="1 2" key="1">
    <citation type="journal article" date="2018" name="Sci. Rep.">
        <title>Genomic signatures of local adaptation to the degree of environmental predictability in rotifers.</title>
        <authorList>
            <person name="Franch-Gras L."/>
            <person name="Hahn C."/>
            <person name="Garcia-Roger E.M."/>
            <person name="Carmona M.J."/>
            <person name="Serra M."/>
            <person name="Gomez A."/>
        </authorList>
    </citation>
    <scope>NUCLEOTIDE SEQUENCE [LARGE SCALE GENOMIC DNA]</scope>
    <source>
        <strain evidence="1">HYR1</strain>
    </source>
</reference>
<dbReference type="EMBL" id="REGN01003197">
    <property type="protein sequence ID" value="RNA23912.1"/>
    <property type="molecule type" value="Genomic_DNA"/>
</dbReference>
<gene>
    <name evidence="1" type="ORF">BpHYR1_031232</name>
</gene>